<dbReference type="EMBL" id="JX649906">
    <property type="protein sequence ID" value="AGC72589.1"/>
    <property type="molecule type" value="Genomic_DNA"/>
</dbReference>
<reference evidence="2" key="1">
    <citation type="submission" date="2012-09" db="EMBL/GenBank/DDBJ databases">
        <title>Metagenomic Characterization of a Microbial Community in Wastewater Detects High Levels of Antibiotic Resistance.</title>
        <authorList>
            <person name="Abrams M."/>
            <person name="Caldwell A."/>
            <person name="Vandaei E."/>
            <person name="Lee W."/>
            <person name="Perrott J."/>
            <person name="Khan S.Y."/>
            <person name="Ta J."/>
            <person name="Romero D."/>
            <person name="Nguyen V."/>
            <person name="Pourmand N."/>
            <person name="Ouverney C.C."/>
        </authorList>
    </citation>
    <scope>NUCLEOTIDE SEQUENCE</scope>
</reference>
<feature type="compositionally biased region" description="Low complexity" evidence="1">
    <location>
        <begin position="353"/>
        <end position="369"/>
    </location>
</feature>
<dbReference type="AlphaFoldDB" id="L7VY37"/>
<name>L7VY37_9BACT</name>
<feature type="region of interest" description="Disordered" evidence="1">
    <location>
        <begin position="350"/>
        <end position="375"/>
    </location>
</feature>
<proteinExistence type="predicted"/>
<sequence length="375" mass="38453">MAHELALGVELEQHGIDVGAGQRHGGAVAALDAHRAVGSRRHVQVAGEVEGGGAHAVPAGAAEHAGPGGGHGGAGLGVAAIGQHVQVAVQAALGERARRRGIGLAQGPHRIGEAKARQAVAAEAQRGGRAGRLEVAASLGAHERAHVGASRRGRGGGVRGVVVQIEGDLTHPAQALVVGRHVAQLVARRALGREPVAIGHLAAAGAWQGLRIGRPLVADRAGDVEVVDLVGIAAHSMMGRRVGAGAAGVDRRGALAHALRLRVDPHVEVHAVDLAELRSGVPLHQERQGLAVVQLDHRAHRVVFVIDDAVAVAIHHHAHRRAIRDREAAFGERVGYRRLIVGGLKRGRDRVEAQPVPGPAAGAAATGEHQVAHPG</sequence>
<evidence type="ECO:0000256" key="1">
    <source>
        <dbReference type="SAM" id="MobiDB-lite"/>
    </source>
</evidence>
<organism evidence="2">
    <name type="scientific">uncultured bacterium A1Q1_fos_1870</name>
    <dbReference type="NCBI Taxonomy" id="1256554"/>
    <lineage>
        <taxon>Bacteria</taxon>
        <taxon>environmental samples</taxon>
    </lineage>
</organism>
<accession>L7VY37</accession>
<evidence type="ECO:0000313" key="2">
    <source>
        <dbReference type="EMBL" id="AGC72589.1"/>
    </source>
</evidence>
<protein>
    <submittedName>
        <fullName evidence="2">Uncharacterized protein</fullName>
    </submittedName>
</protein>